<protein>
    <submittedName>
        <fullName evidence="5">Catabolite control protein B</fullName>
    </submittedName>
</protein>
<dbReference type="EMBL" id="AYYI01000059">
    <property type="protein sequence ID" value="KRM96157.1"/>
    <property type="molecule type" value="Genomic_DNA"/>
</dbReference>
<comment type="caution">
    <text evidence="5">The sequence shown here is derived from an EMBL/GenBank/DDBJ whole genome shotgun (WGS) entry which is preliminary data.</text>
</comment>
<evidence type="ECO:0000313" key="5">
    <source>
        <dbReference type="EMBL" id="KRM96157.1"/>
    </source>
</evidence>
<dbReference type="CDD" id="cd01392">
    <property type="entry name" value="HTH_LacI"/>
    <property type="match status" value="1"/>
</dbReference>
<evidence type="ECO:0000256" key="3">
    <source>
        <dbReference type="ARBA" id="ARBA00023163"/>
    </source>
</evidence>
<dbReference type="InterPro" id="IPR028082">
    <property type="entry name" value="Peripla_BP_I"/>
</dbReference>
<dbReference type="InterPro" id="IPR010982">
    <property type="entry name" value="Lambda_DNA-bd_dom_sf"/>
</dbReference>
<dbReference type="Gene3D" id="3.40.50.2300">
    <property type="match status" value="2"/>
</dbReference>
<dbReference type="SUPFAM" id="SSF53822">
    <property type="entry name" value="Periplasmic binding protein-like I"/>
    <property type="match status" value="1"/>
</dbReference>
<keyword evidence="3" id="KW-0804">Transcription</keyword>
<evidence type="ECO:0000313" key="6">
    <source>
        <dbReference type="Proteomes" id="UP000051638"/>
    </source>
</evidence>
<dbReference type="Gene3D" id="1.10.260.40">
    <property type="entry name" value="lambda repressor-like DNA-binding domains"/>
    <property type="match status" value="1"/>
</dbReference>
<dbReference type="InterPro" id="IPR001761">
    <property type="entry name" value="Peripla_BP/Lac1_sug-bd_dom"/>
</dbReference>
<dbReference type="Pfam" id="PF00356">
    <property type="entry name" value="LacI"/>
    <property type="match status" value="1"/>
</dbReference>
<dbReference type="SMART" id="SM00354">
    <property type="entry name" value="HTH_LACI"/>
    <property type="match status" value="1"/>
</dbReference>
<keyword evidence="2" id="KW-0238">DNA-binding</keyword>
<feature type="domain" description="HTH lacI-type" evidence="4">
    <location>
        <begin position="2"/>
        <end position="56"/>
    </location>
</feature>
<evidence type="ECO:0000259" key="4">
    <source>
        <dbReference type="PROSITE" id="PS50932"/>
    </source>
</evidence>
<accession>A0A0R2CWD1</accession>
<dbReference type="PROSITE" id="PS50932">
    <property type="entry name" value="HTH_LACI_2"/>
    <property type="match status" value="1"/>
</dbReference>
<reference evidence="5 6" key="1">
    <citation type="journal article" date="2015" name="Genome Announc.">
        <title>Expanding the biotechnology potential of lactobacilli through comparative genomics of 213 strains and associated genera.</title>
        <authorList>
            <person name="Sun Z."/>
            <person name="Harris H.M."/>
            <person name="McCann A."/>
            <person name="Guo C."/>
            <person name="Argimon S."/>
            <person name="Zhang W."/>
            <person name="Yang X."/>
            <person name="Jeffery I.B."/>
            <person name="Cooney J.C."/>
            <person name="Kagawa T.F."/>
            <person name="Liu W."/>
            <person name="Song Y."/>
            <person name="Salvetti E."/>
            <person name="Wrobel A."/>
            <person name="Rasinkangas P."/>
            <person name="Parkhill J."/>
            <person name="Rea M.C."/>
            <person name="O'Sullivan O."/>
            <person name="Ritari J."/>
            <person name="Douillard F.P."/>
            <person name="Paul Ross R."/>
            <person name="Yang R."/>
            <person name="Briner A.E."/>
            <person name="Felis G.E."/>
            <person name="de Vos W.M."/>
            <person name="Barrangou R."/>
            <person name="Klaenhammer T.R."/>
            <person name="Caufield P.W."/>
            <person name="Cui Y."/>
            <person name="Zhang H."/>
            <person name="O'Toole P.W."/>
        </authorList>
    </citation>
    <scope>NUCLEOTIDE SEQUENCE [LARGE SCALE GENOMIC DNA]</scope>
    <source>
        <strain evidence="5 6">DSM 20253</strain>
    </source>
</reference>
<dbReference type="RefSeq" id="WP_057874327.1">
    <property type="nucleotide sequence ID" value="NZ_AYYI01000059.1"/>
</dbReference>
<dbReference type="STRING" id="1423796.FC24_GL001930"/>
<dbReference type="OrthoDB" id="9798934at2"/>
<dbReference type="PANTHER" id="PTHR30146">
    <property type="entry name" value="LACI-RELATED TRANSCRIPTIONAL REPRESSOR"/>
    <property type="match status" value="1"/>
</dbReference>
<sequence>MATIRDIARLTGHSISTVSRAINHSGYVAPETKAKIMAAVKKLDYRPNHIARELSSGRTHRIGLILPSANHPFFHRLVNSISAAALSAGYEVVLLPTNYNRHVEVDRLEELRAHAFDGLIFTSRSNSFDFIMQYADYGPIVCCENTRHYPLSCAYKNRENSFQKTFQRLKAKGYRKIGVTVSRNEYVSASAQATIRAYQRVFGLPLKDELLFRDALTPFDGATAAGEFLAAEPGLEAILANSDEIAAGVYQYCQHHQRQLTLIGQDNELISQLLNFSTIDNHLNDIGSIAFSLLFEKEVKKVLVPATFIERHLPSLHQA</sequence>
<dbReference type="Proteomes" id="UP000051638">
    <property type="component" value="Unassembled WGS sequence"/>
</dbReference>
<gene>
    <name evidence="5" type="ORF">FC24_GL001930</name>
</gene>
<keyword evidence="6" id="KW-1185">Reference proteome</keyword>
<name>A0A0R2CWD1_9LACO</name>
<dbReference type="CDD" id="cd06286">
    <property type="entry name" value="PBP1_CcpB-like"/>
    <property type="match status" value="1"/>
</dbReference>
<dbReference type="GO" id="GO:0000976">
    <property type="term" value="F:transcription cis-regulatory region binding"/>
    <property type="evidence" value="ECO:0007669"/>
    <property type="project" value="TreeGrafter"/>
</dbReference>
<evidence type="ECO:0000256" key="1">
    <source>
        <dbReference type="ARBA" id="ARBA00023015"/>
    </source>
</evidence>
<keyword evidence="1" id="KW-0805">Transcription regulation</keyword>
<dbReference type="PANTHER" id="PTHR30146:SF105">
    <property type="entry name" value="CATABOLITE CONTROL PROTEIN B"/>
    <property type="match status" value="1"/>
</dbReference>
<dbReference type="GO" id="GO:0003700">
    <property type="term" value="F:DNA-binding transcription factor activity"/>
    <property type="evidence" value="ECO:0007669"/>
    <property type="project" value="TreeGrafter"/>
</dbReference>
<evidence type="ECO:0000256" key="2">
    <source>
        <dbReference type="ARBA" id="ARBA00023125"/>
    </source>
</evidence>
<dbReference type="SUPFAM" id="SSF47413">
    <property type="entry name" value="lambda repressor-like DNA-binding domains"/>
    <property type="match status" value="1"/>
</dbReference>
<dbReference type="PATRIC" id="fig|1423796.3.peg.1959"/>
<dbReference type="InterPro" id="IPR000843">
    <property type="entry name" value="HTH_LacI"/>
</dbReference>
<dbReference type="AlphaFoldDB" id="A0A0R2CWD1"/>
<proteinExistence type="predicted"/>
<dbReference type="Pfam" id="PF00532">
    <property type="entry name" value="Peripla_BP_1"/>
    <property type="match status" value="1"/>
</dbReference>
<organism evidence="5 6">
    <name type="scientific">Loigolactobacillus rennini DSM 20253</name>
    <dbReference type="NCBI Taxonomy" id="1423796"/>
    <lineage>
        <taxon>Bacteria</taxon>
        <taxon>Bacillati</taxon>
        <taxon>Bacillota</taxon>
        <taxon>Bacilli</taxon>
        <taxon>Lactobacillales</taxon>
        <taxon>Lactobacillaceae</taxon>
        <taxon>Loigolactobacillus</taxon>
    </lineage>
</organism>